<gene>
    <name evidence="3" type="ORF">BN11_530002</name>
</gene>
<name>W6K248_9MICO</name>
<dbReference type="InterPro" id="IPR005182">
    <property type="entry name" value="YdbS-like_PH"/>
</dbReference>
<comment type="caution">
    <text evidence="3">The sequence shown here is derived from an EMBL/GenBank/DDBJ whole genome shotgun (WGS) entry which is preliminary data.</text>
</comment>
<dbReference type="Proteomes" id="UP000035763">
    <property type="component" value="Unassembled WGS sequence"/>
</dbReference>
<keyword evidence="4" id="KW-1185">Reference proteome</keyword>
<proteinExistence type="predicted"/>
<dbReference type="RefSeq" id="WP_235435375.1">
    <property type="nucleotide sequence ID" value="NZ_HG764815.1"/>
</dbReference>
<keyword evidence="1" id="KW-0812">Transmembrane</keyword>
<feature type="domain" description="YdbS-like PH" evidence="2">
    <location>
        <begin position="77"/>
        <end position="131"/>
    </location>
</feature>
<feature type="transmembrane region" description="Helical" evidence="1">
    <location>
        <begin position="52"/>
        <end position="70"/>
    </location>
</feature>
<feature type="transmembrane region" description="Helical" evidence="1">
    <location>
        <begin position="27"/>
        <end position="46"/>
    </location>
</feature>
<dbReference type="EMBL" id="CAJA01000478">
    <property type="protein sequence ID" value="CCH75176.1"/>
    <property type="molecule type" value="Genomic_DNA"/>
</dbReference>
<keyword evidence="1" id="KW-1133">Transmembrane helix</keyword>
<sequence length="141" mass="15527">MTVALYDDTPGIVWRPVSPRLASARRIATVVTMAPFLLGALALAIFVTRWSWVAVAVLLALIVLQVVLIGRQVSAISYAELPEELVIRRGRLFRRLVSIPYGRLQYADMASGPLERHFDLASVTIHTASCRSPRPRTCASA</sequence>
<evidence type="ECO:0000259" key="2">
    <source>
        <dbReference type="Pfam" id="PF03703"/>
    </source>
</evidence>
<dbReference type="PANTHER" id="PTHR34473">
    <property type="entry name" value="UPF0699 TRANSMEMBRANE PROTEIN YDBS"/>
    <property type="match status" value="1"/>
</dbReference>
<protein>
    <submittedName>
        <fullName evidence="3">Putative integral membrane protein</fullName>
    </submittedName>
</protein>
<reference evidence="3 4" key="1">
    <citation type="journal article" date="2013" name="ISME J.">
        <title>A metabolic model for members of the genus Tetrasphaera involved in enhanced biological phosphorus removal.</title>
        <authorList>
            <person name="Kristiansen R."/>
            <person name="Nguyen H.T.T."/>
            <person name="Saunders A.M."/>
            <person name="Nielsen J.L."/>
            <person name="Wimmer R."/>
            <person name="Le V.Q."/>
            <person name="McIlroy S.J."/>
            <person name="Petrovski S."/>
            <person name="Seviour R.J."/>
            <person name="Calteau A."/>
            <person name="Nielsen K.L."/>
            <person name="Nielsen P.H."/>
        </authorList>
    </citation>
    <scope>NUCLEOTIDE SEQUENCE [LARGE SCALE GENOMIC DNA]</scope>
    <source>
        <strain evidence="3 4">Ben110</strain>
    </source>
</reference>
<keyword evidence="1" id="KW-0472">Membrane</keyword>
<dbReference type="AlphaFoldDB" id="W6K248"/>
<evidence type="ECO:0000313" key="4">
    <source>
        <dbReference type="Proteomes" id="UP000035763"/>
    </source>
</evidence>
<dbReference type="STRING" id="1193182.BN11_530002"/>
<evidence type="ECO:0000256" key="1">
    <source>
        <dbReference type="SAM" id="Phobius"/>
    </source>
</evidence>
<accession>W6K248</accession>
<dbReference type="Pfam" id="PF03703">
    <property type="entry name" value="bPH_2"/>
    <property type="match status" value="1"/>
</dbReference>
<evidence type="ECO:0000313" key="3">
    <source>
        <dbReference type="EMBL" id="CCH75176.1"/>
    </source>
</evidence>
<dbReference type="PANTHER" id="PTHR34473:SF3">
    <property type="entry name" value="TRANSMEMBRANE PROTEIN-RELATED"/>
    <property type="match status" value="1"/>
</dbReference>
<organism evidence="3 4">
    <name type="scientific">Nostocoides australiense Ben110</name>
    <dbReference type="NCBI Taxonomy" id="1193182"/>
    <lineage>
        <taxon>Bacteria</taxon>
        <taxon>Bacillati</taxon>
        <taxon>Actinomycetota</taxon>
        <taxon>Actinomycetes</taxon>
        <taxon>Micrococcales</taxon>
        <taxon>Intrasporangiaceae</taxon>
        <taxon>Nostocoides</taxon>
    </lineage>
</organism>